<dbReference type="Proteomes" id="UP000184188">
    <property type="component" value="Unassembled WGS sequence"/>
</dbReference>
<dbReference type="EMBL" id="KV878356">
    <property type="protein sequence ID" value="OJJ42835.1"/>
    <property type="molecule type" value="Genomic_DNA"/>
</dbReference>
<protein>
    <submittedName>
        <fullName evidence="2">Uncharacterized protein</fullName>
    </submittedName>
</protein>
<proteinExistence type="predicted"/>
<dbReference type="VEuPathDB" id="FungiDB:ASPZODRAFT_136971"/>
<gene>
    <name evidence="2" type="ORF">ASPZODRAFT_136971</name>
</gene>
<feature type="region of interest" description="Disordered" evidence="1">
    <location>
        <begin position="1"/>
        <end position="41"/>
    </location>
</feature>
<keyword evidence="3" id="KW-1185">Reference proteome</keyword>
<evidence type="ECO:0000313" key="3">
    <source>
        <dbReference type="Proteomes" id="UP000184188"/>
    </source>
</evidence>
<organism evidence="2 3">
    <name type="scientific">Penicilliopsis zonata CBS 506.65</name>
    <dbReference type="NCBI Taxonomy" id="1073090"/>
    <lineage>
        <taxon>Eukaryota</taxon>
        <taxon>Fungi</taxon>
        <taxon>Dikarya</taxon>
        <taxon>Ascomycota</taxon>
        <taxon>Pezizomycotina</taxon>
        <taxon>Eurotiomycetes</taxon>
        <taxon>Eurotiomycetidae</taxon>
        <taxon>Eurotiales</taxon>
        <taxon>Aspergillaceae</taxon>
        <taxon>Penicilliopsis</taxon>
    </lineage>
</organism>
<reference evidence="3" key="1">
    <citation type="journal article" date="2017" name="Genome Biol.">
        <title>Comparative genomics reveals high biological diversity and specific adaptations in the industrially and medically important fungal genus Aspergillus.</title>
        <authorList>
            <person name="de Vries R.P."/>
            <person name="Riley R."/>
            <person name="Wiebenga A."/>
            <person name="Aguilar-Osorio G."/>
            <person name="Amillis S."/>
            <person name="Uchima C.A."/>
            <person name="Anderluh G."/>
            <person name="Asadollahi M."/>
            <person name="Askin M."/>
            <person name="Barry K."/>
            <person name="Battaglia E."/>
            <person name="Bayram O."/>
            <person name="Benocci T."/>
            <person name="Braus-Stromeyer S.A."/>
            <person name="Caldana C."/>
            <person name="Canovas D."/>
            <person name="Cerqueira G.C."/>
            <person name="Chen F."/>
            <person name="Chen W."/>
            <person name="Choi C."/>
            <person name="Clum A."/>
            <person name="Dos Santos R.A."/>
            <person name="Damasio A.R."/>
            <person name="Diallinas G."/>
            <person name="Emri T."/>
            <person name="Fekete E."/>
            <person name="Flipphi M."/>
            <person name="Freyberg S."/>
            <person name="Gallo A."/>
            <person name="Gournas C."/>
            <person name="Habgood R."/>
            <person name="Hainaut M."/>
            <person name="Harispe M.L."/>
            <person name="Henrissat B."/>
            <person name="Hilden K.S."/>
            <person name="Hope R."/>
            <person name="Hossain A."/>
            <person name="Karabika E."/>
            <person name="Karaffa L."/>
            <person name="Karanyi Z."/>
            <person name="Krasevec N."/>
            <person name="Kuo A."/>
            <person name="Kusch H."/>
            <person name="LaButti K."/>
            <person name="Lagendijk E.L."/>
            <person name="Lapidus A."/>
            <person name="Levasseur A."/>
            <person name="Lindquist E."/>
            <person name="Lipzen A."/>
            <person name="Logrieco A.F."/>
            <person name="MacCabe A."/>
            <person name="Maekelae M.R."/>
            <person name="Malavazi I."/>
            <person name="Melin P."/>
            <person name="Meyer V."/>
            <person name="Mielnichuk N."/>
            <person name="Miskei M."/>
            <person name="Molnar A.P."/>
            <person name="Mule G."/>
            <person name="Ngan C.Y."/>
            <person name="Orejas M."/>
            <person name="Orosz E."/>
            <person name="Ouedraogo J.P."/>
            <person name="Overkamp K.M."/>
            <person name="Park H.-S."/>
            <person name="Perrone G."/>
            <person name="Piumi F."/>
            <person name="Punt P.J."/>
            <person name="Ram A.F."/>
            <person name="Ramon A."/>
            <person name="Rauscher S."/>
            <person name="Record E."/>
            <person name="Riano-Pachon D.M."/>
            <person name="Robert V."/>
            <person name="Roehrig J."/>
            <person name="Ruller R."/>
            <person name="Salamov A."/>
            <person name="Salih N.S."/>
            <person name="Samson R.A."/>
            <person name="Sandor E."/>
            <person name="Sanguinetti M."/>
            <person name="Schuetze T."/>
            <person name="Sepcic K."/>
            <person name="Shelest E."/>
            <person name="Sherlock G."/>
            <person name="Sophianopoulou V."/>
            <person name="Squina F.M."/>
            <person name="Sun H."/>
            <person name="Susca A."/>
            <person name="Todd R.B."/>
            <person name="Tsang A."/>
            <person name="Unkles S.E."/>
            <person name="van de Wiele N."/>
            <person name="van Rossen-Uffink D."/>
            <person name="Oliveira J.V."/>
            <person name="Vesth T.C."/>
            <person name="Visser J."/>
            <person name="Yu J.-H."/>
            <person name="Zhou M."/>
            <person name="Andersen M.R."/>
            <person name="Archer D.B."/>
            <person name="Baker S.E."/>
            <person name="Benoit I."/>
            <person name="Brakhage A.A."/>
            <person name="Braus G.H."/>
            <person name="Fischer R."/>
            <person name="Frisvad J.C."/>
            <person name="Goldman G.H."/>
            <person name="Houbraken J."/>
            <person name="Oakley B."/>
            <person name="Pocsi I."/>
            <person name="Scazzocchio C."/>
            <person name="Seiboth B."/>
            <person name="vanKuyk P.A."/>
            <person name="Wortman J."/>
            <person name="Dyer P.S."/>
            <person name="Grigoriev I.V."/>
        </authorList>
    </citation>
    <scope>NUCLEOTIDE SEQUENCE [LARGE SCALE GENOMIC DNA]</scope>
    <source>
        <strain evidence="3">CBS 506.65</strain>
    </source>
</reference>
<dbReference type="GeneID" id="34610647"/>
<dbReference type="RefSeq" id="XP_022577345.1">
    <property type="nucleotide sequence ID" value="XM_022724182.1"/>
</dbReference>
<evidence type="ECO:0000313" key="2">
    <source>
        <dbReference type="EMBL" id="OJJ42835.1"/>
    </source>
</evidence>
<accession>A0A1L9S6T6</accession>
<feature type="region of interest" description="Disordered" evidence="1">
    <location>
        <begin position="71"/>
        <end position="90"/>
    </location>
</feature>
<sequence length="109" mass="11271">MILCGGSGELHRPPASQAGLNPEKSDRVSSSSSLRVRRIPGSGSVEPSFVLRVDSCLPLPAPSTILVFPRSANTLSSSPPPPPPPAYDLHSLTTITTITTAPNPSSASQ</sequence>
<dbReference type="AlphaFoldDB" id="A0A1L9S6T6"/>
<evidence type="ECO:0000256" key="1">
    <source>
        <dbReference type="SAM" id="MobiDB-lite"/>
    </source>
</evidence>
<name>A0A1L9S6T6_9EURO</name>